<keyword evidence="3" id="KW-1185">Reference proteome</keyword>
<organism evidence="2 3">
    <name type="scientific">Alkalibacterium iburiense</name>
    <dbReference type="NCBI Taxonomy" id="290589"/>
    <lineage>
        <taxon>Bacteria</taxon>
        <taxon>Bacillati</taxon>
        <taxon>Bacillota</taxon>
        <taxon>Bacilli</taxon>
        <taxon>Lactobacillales</taxon>
        <taxon>Carnobacteriaceae</taxon>
        <taxon>Alkalibacterium</taxon>
    </lineage>
</organism>
<evidence type="ECO:0000313" key="2">
    <source>
        <dbReference type="EMBL" id="GAA0359322.1"/>
    </source>
</evidence>
<dbReference type="InterPro" id="IPR017927">
    <property type="entry name" value="FAD-bd_FR_type"/>
</dbReference>
<accession>A0ABN0XAF7</accession>
<dbReference type="EMBL" id="BAAACW010000061">
    <property type="protein sequence ID" value="GAA0359322.1"/>
    <property type="molecule type" value="Genomic_DNA"/>
</dbReference>
<dbReference type="SUPFAM" id="SSF63380">
    <property type="entry name" value="Riboflavin synthase domain-like"/>
    <property type="match status" value="1"/>
</dbReference>
<dbReference type="Gene3D" id="2.40.30.10">
    <property type="entry name" value="Translation factors"/>
    <property type="match status" value="1"/>
</dbReference>
<evidence type="ECO:0000259" key="1">
    <source>
        <dbReference type="PROSITE" id="PS51384"/>
    </source>
</evidence>
<feature type="domain" description="FAD-binding FR-type" evidence="1">
    <location>
        <begin position="1"/>
        <end position="107"/>
    </location>
</feature>
<dbReference type="RefSeq" id="WP_343754508.1">
    <property type="nucleotide sequence ID" value="NZ_BAAACW010000061.1"/>
</dbReference>
<dbReference type="PROSITE" id="PS51384">
    <property type="entry name" value="FAD_FR"/>
    <property type="match status" value="1"/>
</dbReference>
<dbReference type="InterPro" id="IPR039261">
    <property type="entry name" value="FNR_nucleotide-bd"/>
</dbReference>
<evidence type="ECO:0000313" key="3">
    <source>
        <dbReference type="Proteomes" id="UP001501166"/>
    </source>
</evidence>
<proteinExistence type="predicted"/>
<dbReference type="Proteomes" id="UP001501166">
    <property type="component" value="Unassembled WGS sequence"/>
</dbReference>
<dbReference type="SUPFAM" id="SSF52343">
    <property type="entry name" value="Ferredoxin reductase-like, C-terminal NADP-linked domain"/>
    <property type="match status" value="1"/>
</dbReference>
<protein>
    <recommendedName>
        <fullName evidence="1">FAD-binding FR-type domain-containing protein</fullName>
    </recommendedName>
</protein>
<reference evidence="2 3" key="1">
    <citation type="journal article" date="2019" name="Int. J. Syst. Evol. Microbiol.">
        <title>The Global Catalogue of Microorganisms (GCM) 10K type strain sequencing project: providing services to taxonomists for standard genome sequencing and annotation.</title>
        <authorList>
            <consortium name="The Broad Institute Genomics Platform"/>
            <consortium name="The Broad Institute Genome Sequencing Center for Infectious Disease"/>
            <person name="Wu L."/>
            <person name="Ma J."/>
        </authorList>
    </citation>
    <scope>NUCLEOTIDE SEQUENCE [LARGE SCALE GENOMIC DNA]</scope>
    <source>
        <strain evidence="2 3">JCM 12662</strain>
    </source>
</reference>
<comment type="caution">
    <text evidence="2">The sequence shown here is derived from an EMBL/GenBank/DDBJ whole genome shotgun (WGS) entry which is preliminary data.</text>
</comment>
<dbReference type="InterPro" id="IPR017938">
    <property type="entry name" value="Riboflavin_synthase-like_b-brl"/>
</dbReference>
<sequence>MQIYWTKINRIVDESPEIKTYYLDCPKDVTWEEGAHIHLALKGFNAEEKPNRSLVRHMSISTLPEEQSIGITTRIKEECSEFKQILRTLEVGDEVAVFKIHSNVPLRRENKNIYFLSSGVGLATFRPLVLDYFNSPENVGSIHSLNVDSSRHYLFPDLFETVSDKAFSSEFVDNRNDYYERVKQLATDKDAFYYVVGSDEFLLENIALLHEQGIQSDHIKLDKHGKTTRRVFRTSAFYLKQLKSSNIMFHNSNHLSTAV</sequence>
<gene>
    <name evidence="2" type="ORF">GCM10008932_09920</name>
</gene>
<name>A0ABN0XAF7_9LACT</name>